<feature type="domain" description="Dynein heavy chain tail" evidence="2">
    <location>
        <begin position="2"/>
        <end position="127"/>
    </location>
</feature>
<comment type="similarity">
    <text evidence="1">Belongs to the dynein heavy chain family.</text>
</comment>
<dbReference type="GO" id="GO:0005858">
    <property type="term" value="C:axonemal dynein complex"/>
    <property type="evidence" value="ECO:0007669"/>
    <property type="project" value="TreeGrafter"/>
</dbReference>
<dbReference type="InterPro" id="IPR026983">
    <property type="entry name" value="DHC"/>
</dbReference>
<dbReference type="AlphaFoldDB" id="A0A0R3XAI2"/>
<dbReference type="PANTHER" id="PTHR46532:SF4">
    <property type="entry name" value="AAA+ ATPASE DOMAIN-CONTAINING PROTEIN"/>
    <property type="match status" value="1"/>
</dbReference>
<evidence type="ECO:0000259" key="2">
    <source>
        <dbReference type="Pfam" id="PF08385"/>
    </source>
</evidence>
<name>A0A0R3XAI2_HYDTA</name>
<evidence type="ECO:0000313" key="3">
    <source>
        <dbReference type="WBParaSite" id="TTAC_0001055901-mRNA-1"/>
    </source>
</evidence>
<evidence type="ECO:0000256" key="1">
    <source>
        <dbReference type="ARBA" id="ARBA00008887"/>
    </source>
</evidence>
<dbReference type="InterPro" id="IPR013594">
    <property type="entry name" value="Dynein_heavy_tail"/>
</dbReference>
<dbReference type="GO" id="GO:0045505">
    <property type="term" value="F:dynein intermediate chain binding"/>
    <property type="evidence" value="ECO:0007669"/>
    <property type="project" value="InterPro"/>
</dbReference>
<protein>
    <submittedName>
        <fullName evidence="3">DHC_N1 domain-containing protein</fullName>
    </submittedName>
</protein>
<feature type="domain" description="Dynein heavy chain tail" evidence="2">
    <location>
        <begin position="131"/>
        <end position="228"/>
    </location>
</feature>
<organism evidence="3">
    <name type="scientific">Hydatigena taeniaeformis</name>
    <name type="common">Feline tapeworm</name>
    <name type="synonym">Taenia taeniaeformis</name>
    <dbReference type="NCBI Taxonomy" id="6205"/>
    <lineage>
        <taxon>Eukaryota</taxon>
        <taxon>Metazoa</taxon>
        <taxon>Spiralia</taxon>
        <taxon>Lophotrochozoa</taxon>
        <taxon>Platyhelminthes</taxon>
        <taxon>Cestoda</taxon>
        <taxon>Eucestoda</taxon>
        <taxon>Cyclophyllidea</taxon>
        <taxon>Taeniidae</taxon>
        <taxon>Hydatigera</taxon>
    </lineage>
</organism>
<dbReference type="GO" id="GO:0007018">
    <property type="term" value="P:microtubule-based movement"/>
    <property type="evidence" value="ECO:0007669"/>
    <property type="project" value="InterPro"/>
</dbReference>
<sequence length="379" mass="44492">LHSSSKAFRVLQRLLENHPRKEIAQLFEERYTDILDRYDKELRLIETTFTEGSRDSGHFAAVLGPHYLPPVSSAIYWVRNLQVRITSPMLKMLNIRRLMESDRGKEVQDHYLCLVKRMTCFEEGLFNGKFNFEVDFGNELVQIMEETKFLQLLGFPVPDMACCVALREKELLRQRNELSDLAEVVRTTLGHLSMVEVATLEDHIVKLRATLAPAWKQLNWTSLIIDSYLTKANETFDHFCSVYLQQMADARMRDFEELARKHTEISTLLLNLERTITDKAATGREPKMVYLYEYWERRCFDTVHQMLAENLRRYLDTLQFPTQTLFGVDLMLSGCEVVSSPQPTEFYQHLIQTYNPLPSRPTDFFRLSDHRLQEEEMDT</sequence>
<accession>A0A0R3XAI2</accession>
<dbReference type="STRING" id="6205.A0A0R3XAI2"/>
<dbReference type="WBParaSite" id="TTAC_0001055901-mRNA-1">
    <property type="protein sequence ID" value="TTAC_0001055901-mRNA-1"/>
    <property type="gene ID" value="TTAC_0001055901"/>
</dbReference>
<dbReference type="GO" id="GO:0051959">
    <property type="term" value="F:dynein light intermediate chain binding"/>
    <property type="evidence" value="ECO:0007669"/>
    <property type="project" value="InterPro"/>
</dbReference>
<reference evidence="3" key="1">
    <citation type="submission" date="2017-02" db="UniProtKB">
        <authorList>
            <consortium name="WormBaseParasite"/>
        </authorList>
    </citation>
    <scope>IDENTIFICATION</scope>
</reference>
<dbReference type="Pfam" id="PF08385">
    <property type="entry name" value="DHC_N1"/>
    <property type="match status" value="2"/>
</dbReference>
<dbReference type="PANTHER" id="PTHR46532">
    <property type="entry name" value="MALE FERTILITY FACTOR KL5"/>
    <property type="match status" value="1"/>
</dbReference>
<proteinExistence type="inferred from homology"/>